<protein>
    <recommendedName>
        <fullName evidence="1">F-box domain-containing protein</fullName>
    </recommendedName>
</protein>
<dbReference type="OrthoDB" id="2687876at2759"/>
<gene>
    <name evidence="2" type="ORF">EK21DRAFT_90437</name>
</gene>
<sequence>MSVQSTHSSREPVPEFHAQKVYEVQPEDRNAILRISAYHRKDFDLAVIWFSPRAHTDVLTPTLPLSRKPTTSLGELDKLPLELVNRICLELDVASLFRFRQTNIRARQIVAALHEYRITTTHAVNPLCALLRTRLAPVVTLLDFYRLLCTQSCSLCESEYGDLVHLPLWIRCCSSCLRRNSTELRVATLSTVKRILKLSRKSLKKLPKLMTLPGTYTMDERPRSSRLTIVSTASALSAYCEEHSGVEASQAMIKQISTQPILAFMACCALPSFDLRTGQAQNGVSCAGCQVAVEEGINTFKGAWAGEMRDAVYSRDGFLKHFTHCEQAQLLWTSSNGGTERPPKMPYSCRKGGYFKHRE</sequence>
<proteinExistence type="predicted"/>
<dbReference type="PROSITE" id="PS50181">
    <property type="entry name" value="FBOX"/>
    <property type="match status" value="1"/>
</dbReference>
<evidence type="ECO:0000259" key="1">
    <source>
        <dbReference type="PROSITE" id="PS50181"/>
    </source>
</evidence>
<evidence type="ECO:0000313" key="3">
    <source>
        <dbReference type="Proteomes" id="UP000799777"/>
    </source>
</evidence>
<dbReference type="Pfam" id="PF00646">
    <property type="entry name" value="F-box"/>
    <property type="match status" value="1"/>
</dbReference>
<dbReference type="Proteomes" id="UP000799777">
    <property type="component" value="Unassembled WGS sequence"/>
</dbReference>
<reference evidence="2" key="1">
    <citation type="journal article" date="2020" name="Stud. Mycol.">
        <title>101 Dothideomycetes genomes: a test case for predicting lifestyles and emergence of pathogens.</title>
        <authorList>
            <person name="Haridas S."/>
            <person name="Albert R."/>
            <person name="Binder M."/>
            <person name="Bloem J."/>
            <person name="Labutti K."/>
            <person name="Salamov A."/>
            <person name="Andreopoulos B."/>
            <person name="Baker S."/>
            <person name="Barry K."/>
            <person name="Bills G."/>
            <person name="Bluhm B."/>
            <person name="Cannon C."/>
            <person name="Castanera R."/>
            <person name="Culley D."/>
            <person name="Daum C."/>
            <person name="Ezra D."/>
            <person name="Gonzalez J."/>
            <person name="Henrissat B."/>
            <person name="Kuo A."/>
            <person name="Liang C."/>
            <person name="Lipzen A."/>
            <person name="Lutzoni F."/>
            <person name="Magnuson J."/>
            <person name="Mondo S."/>
            <person name="Nolan M."/>
            <person name="Ohm R."/>
            <person name="Pangilinan J."/>
            <person name="Park H.-J."/>
            <person name="Ramirez L."/>
            <person name="Alfaro M."/>
            <person name="Sun H."/>
            <person name="Tritt A."/>
            <person name="Yoshinaga Y."/>
            <person name="Zwiers L.-H."/>
            <person name="Turgeon B."/>
            <person name="Goodwin S."/>
            <person name="Spatafora J."/>
            <person name="Crous P."/>
            <person name="Grigoriev I."/>
        </authorList>
    </citation>
    <scope>NUCLEOTIDE SEQUENCE</scope>
    <source>
        <strain evidence="2">CBS 110217</strain>
    </source>
</reference>
<feature type="domain" description="F-box" evidence="1">
    <location>
        <begin position="73"/>
        <end position="119"/>
    </location>
</feature>
<dbReference type="AlphaFoldDB" id="A0A9P4H6K6"/>
<name>A0A9P4H6K6_9PLEO</name>
<dbReference type="InterPro" id="IPR001810">
    <property type="entry name" value="F-box_dom"/>
</dbReference>
<comment type="caution">
    <text evidence="2">The sequence shown here is derived from an EMBL/GenBank/DDBJ whole genome shotgun (WGS) entry which is preliminary data.</text>
</comment>
<keyword evidence="3" id="KW-1185">Reference proteome</keyword>
<accession>A0A9P4H6K6</accession>
<evidence type="ECO:0000313" key="2">
    <source>
        <dbReference type="EMBL" id="KAF2028615.1"/>
    </source>
</evidence>
<dbReference type="EMBL" id="ML978210">
    <property type="protein sequence ID" value="KAF2028615.1"/>
    <property type="molecule type" value="Genomic_DNA"/>
</dbReference>
<organism evidence="2 3">
    <name type="scientific">Setomelanomma holmii</name>
    <dbReference type="NCBI Taxonomy" id="210430"/>
    <lineage>
        <taxon>Eukaryota</taxon>
        <taxon>Fungi</taxon>
        <taxon>Dikarya</taxon>
        <taxon>Ascomycota</taxon>
        <taxon>Pezizomycotina</taxon>
        <taxon>Dothideomycetes</taxon>
        <taxon>Pleosporomycetidae</taxon>
        <taxon>Pleosporales</taxon>
        <taxon>Pleosporineae</taxon>
        <taxon>Phaeosphaeriaceae</taxon>
        <taxon>Setomelanomma</taxon>
    </lineage>
</organism>